<proteinExistence type="inferred from homology"/>
<feature type="transmembrane region" description="Helical" evidence="7">
    <location>
        <begin position="461"/>
        <end position="485"/>
    </location>
</feature>
<dbReference type="Gene3D" id="2.30.30.60">
    <property type="match status" value="1"/>
</dbReference>
<comment type="caution">
    <text evidence="10">The sequence shown here is derived from an EMBL/GenBank/DDBJ whole genome shotgun (WGS) entry which is preliminary data.</text>
</comment>
<dbReference type="InterPro" id="IPR052702">
    <property type="entry name" value="MscS-like_channel"/>
</dbReference>
<feature type="transmembrane region" description="Helical" evidence="7">
    <location>
        <begin position="339"/>
        <end position="358"/>
    </location>
</feature>
<dbReference type="SUPFAM" id="SSF50182">
    <property type="entry name" value="Sm-like ribonucleoproteins"/>
    <property type="match status" value="1"/>
</dbReference>
<dbReference type="Gene3D" id="1.10.287.1260">
    <property type="match status" value="1"/>
</dbReference>
<dbReference type="GO" id="GO:0008381">
    <property type="term" value="F:mechanosensitive monoatomic ion channel activity"/>
    <property type="evidence" value="ECO:0007669"/>
    <property type="project" value="UniProtKB-ARBA"/>
</dbReference>
<dbReference type="AlphaFoldDB" id="A0A2T0RPS0"/>
<evidence type="ECO:0000313" key="10">
    <source>
        <dbReference type="EMBL" id="PRY23178.1"/>
    </source>
</evidence>
<keyword evidence="4 7" id="KW-0812">Transmembrane</keyword>
<feature type="domain" description="Mechanosensitive ion channel MscS C-terminal" evidence="9">
    <location>
        <begin position="672"/>
        <end position="752"/>
    </location>
</feature>
<dbReference type="Pfam" id="PF00924">
    <property type="entry name" value="MS_channel_2nd"/>
    <property type="match status" value="1"/>
</dbReference>
<dbReference type="InterPro" id="IPR010920">
    <property type="entry name" value="LSM_dom_sf"/>
</dbReference>
<feature type="transmembrane region" description="Helical" evidence="7">
    <location>
        <begin position="313"/>
        <end position="333"/>
    </location>
</feature>
<dbReference type="PANTHER" id="PTHR30347">
    <property type="entry name" value="POTASSIUM CHANNEL RELATED"/>
    <property type="match status" value="1"/>
</dbReference>
<dbReference type="SUPFAM" id="SSF82861">
    <property type="entry name" value="Mechanosensitive channel protein MscS (YggB), transmembrane region"/>
    <property type="match status" value="1"/>
</dbReference>
<organism evidence="10 11">
    <name type="scientific">Aliiruegeria haliotis</name>
    <dbReference type="NCBI Taxonomy" id="1280846"/>
    <lineage>
        <taxon>Bacteria</taxon>
        <taxon>Pseudomonadati</taxon>
        <taxon>Pseudomonadota</taxon>
        <taxon>Alphaproteobacteria</taxon>
        <taxon>Rhodobacterales</taxon>
        <taxon>Roseobacteraceae</taxon>
        <taxon>Aliiruegeria</taxon>
    </lineage>
</organism>
<evidence type="ECO:0000256" key="3">
    <source>
        <dbReference type="ARBA" id="ARBA00022475"/>
    </source>
</evidence>
<name>A0A2T0RPS0_9RHOB</name>
<gene>
    <name evidence="10" type="ORF">CLV78_105232</name>
</gene>
<feature type="transmembrane region" description="Helical" evidence="7">
    <location>
        <begin position="513"/>
        <end position="530"/>
    </location>
</feature>
<evidence type="ECO:0000256" key="4">
    <source>
        <dbReference type="ARBA" id="ARBA00022692"/>
    </source>
</evidence>
<evidence type="ECO:0000259" key="9">
    <source>
        <dbReference type="Pfam" id="PF21082"/>
    </source>
</evidence>
<evidence type="ECO:0000256" key="1">
    <source>
        <dbReference type="ARBA" id="ARBA00004651"/>
    </source>
</evidence>
<evidence type="ECO:0000256" key="2">
    <source>
        <dbReference type="ARBA" id="ARBA00008017"/>
    </source>
</evidence>
<dbReference type="InterPro" id="IPR049278">
    <property type="entry name" value="MS_channel_C"/>
</dbReference>
<keyword evidence="3" id="KW-1003">Cell membrane</keyword>
<feature type="transmembrane region" description="Helical" evidence="7">
    <location>
        <begin position="422"/>
        <end position="440"/>
    </location>
</feature>
<dbReference type="PANTHER" id="PTHR30347:SF1">
    <property type="entry name" value="MECHANOSENSITIVE CHANNEL MSCK"/>
    <property type="match status" value="1"/>
</dbReference>
<keyword evidence="11" id="KW-1185">Reference proteome</keyword>
<dbReference type="InterPro" id="IPR006685">
    <property type="entry name" value="MscS_channel_2nd"/>
</dbReference>
<dbReference type="RefSeq" id="WP_158263531.1">
    <property type="nucleotide sequence ID" value="NZ_PVTD01000005.1"/>
</dbReference>
<dbReference type="EMBL" id="PVTD01000005">
    <property type="protein sequence ID" value="PRY23178.1"/>
    <property type="molecule type" value="Genomic_DNA"/>
</dbReference>
<dbReference type="PROSITE" id="PS01246">
    <property type="entry name" value="UPF0003"/>
    <property type="match status" value="1"/>
</dbReference>
<reference evidence="10 11" key="1">
    <citation type="submission" date="2018-03" db="EMBL/GenBank/DDBJ databases">
        <title>Genomic Encyclopedia of Archaeal and Bacterial Type Strains, Phase II (KMG-II): from individual species to whole genera.</title>
        <authorList>
            <person name="Goeker M."/>
        </authorList>
    </citation>
    <scope>NUCLEOTIDE SEQUENCE [LARGE SCALE GENOMIC DNA]</scope>
    <source>
        <strain evidence="10 11">DSM 29328</strain>
    </source>
</reference>
<evidence type="ECO:0000259" key="8">
    <source>
        <dbReference type="Pfam" id="PF00924"/>
    </source>
</evidence>
<evidence type="ECO:0000256" key="7">
    <source>
        <dbReference type="SAM" id="Phobius"/>
    </source>
</evidence>
<feature type="transmembrane region" description="Helical" evidence="7">
    <location>
        <begin position="551"/>
        <end position="574"/>
    </location>
</feature>
<dbReference type="Pfam" id="PF21082">
    <property type="entry name" value="MS_channel_3rd"/>
    <property type="match status" value="1"/>
</dbReference>
<feature type="transmembrane region" description="Helical" evidence="7">
    <location>
        <begin position="397"/>
        <end position="416"/>
    </location>
</feature>
<sequence>MRMTVPRPLLLVIALVASMVLLGPMLLAQDGPRQTFQDDFRAWTRLATSIEEQLAASPPDIEQLNRYIPDLRDWRGRFDSIAAQANIPVDAFLAQIAALGDAPEGGEPEDIAARRDEIEQDLLDAVAFLRRSEEASTHASGLISRIEQLSRQTTRETLLSPGPVLVERNTIRAGLDGLRDIWDDARTQSRRAAGNAVAGLLLIFVAIPLLFGGVIYRRMIRETPDDAEAESGPLDDLIAYASPIVACLFLQQGLDLLLAPGPDGSAVLGALPLMALAALFPRWLGAEILPLDQSVEIPLNISFDARRKARRHLAALGIPVAVGLLLRRVANVLEPPAETLVVLAFPVVLLLAIHLAGIGRALTTISADDADEQGQVDDVDADPVGEVAFVSKVARGLGYVILLGALVGPILALAGYLDLGLYFVWEPTLTIWLLAGVFWMQQMSDNVFRAVSGQGADGADTVGAAIARFTVFLLSLPALASVWGVRALDWKEATYIVSRGFSVGDLQVSPGKVTVLLITLVFGILVTRFLQGIARSSILPRTRIDKGAQAAMVAGMGYLGVLLAVLLAIATAGLDFRNLAVIAGALSVGIGFGLQNVVSNFVSGIILLVERPFSEGDWIEIDDMMGTVRKISVRASTIETFDRQRVIVPNSDLVTNKVVNWTLGNTAGRLIIPVGVSYDSDSRQVEGILREAAESHPMVLGNPPPLIVFQGLGDNALEFEVRVILRDINFGLSARTELNHRILSRLREEGIEVPFPQRDVTLKNPEALLRDPEA</sequence>
<dbReference type="SUPFAM" id="SSF82689">
    <property type="entry name" value="Mechanosensitive channel protein MscS (YggB), C-terminal domain"/>
    <property type="match status" value="1"/>
</dbReference>
<evidence type="ECO:0000313" key="11">
    <source>
        <dbReference type="Proteomes" id="UP000239480"/>
    </source>
</evidence>
<dbReference type="InterPro" id="IPR011066">
    <property type="entry name" value="MscS_channel_C_sf"/>
</dbReference>
<comment type="similarity">
    <text evidence="2">Belongs to the MscS (TC 1.A.23) family.</text>
</comment>
<feature type="transmembrane region" description="Helical" evidence="7">
    <location>
        <begin position="196"/>
        <end position="216"/>
    </location>
</feature>
<evidence type="ECO:0000256" key="5">
    <source>
        <dbReference type="ARBA" id="ARBA00022989"/>
    </source>
</evidence>
<feature type="domain" description="Mechanosensitive ion channel MscS" evidence="8">
    <location>
        <begin position="596"/>
        <end position="662"/>
    </location>
</feature>
<dbReference type="InterPro" id="IPR011014">
    <property type="entry name" value="MscS_channel_TM-2"/>
</dbReference>
<protein>
    <submittedName>
        <fullName evidence="10">Small-conductance mechanosensitive channel</fullName>
    </submittedName>
</protein>
<keyword evidence="6 7" id="KW-0472">Membrane</keyword>
<keyword evidence="5 7" id="KW-1133">Transmembrane helix</keyword>
<feature type="transmembrane region" description="Helical" evidence="7">
    <location>
        <begin position="580"/>
        <end position="609"/>
    </location>
</feature>
<dbReference type="InterPro" id="IPR006686">
    <property type="entry name" value="MscS_channel_CS"/>
</dbReference>
<dbReference type="OrthoDB" id="9799209at2"/>
<dbReference type="Gene3D" id="3.30.70.100">
    <property type="match status" value="1"/>
</dbReference>
<dbReference type="InterPro" id="IPR023408">
    <property type="entry name" value="MscS_beta-dom_sf"/>
</dbReference>
<accession>A0A2T0RPS0</accession>
<dbReference type="Proteomes" id="UP000239480">
    <property type="component" value="Unassembled WGS sequence"/>
</dbReference>
<dbReference type="GO" id="GO:0005886">
    <property type="term" value="C:plasma membrane"/>
    <property type="evidence" value="ECO:0007669"/>
    <property type="project" value="UniProtKB-SubCell"/>
</dbReference>
<comment type="subcellular location">
    <subcellularLocation>
        <location evidence="1">Cell membrane</location>
        <topology evidence="1">Multi-pass membrane protein</topology>
    </subcellularLocation>
</comment>
<evidence type="ECO:0000256" key="6">
    <source>
        <dbReference type="ARBA" id="ARBA00023136"/>
    </source>
</evidence>